<name>A0A371R6C0_9CREN</name>
<dbReference type="SUPFAM" id="SSF50969">
    <property type="entry name" value="YVTN repeat-like/Quinoprotein amine dehydrogenase"/>
    <property type="match status" value="1"/>
</dbReference>
<dbReference type="RefSeq" id="WP_116430404.1">
    <property type="nucleotide sequence ID" value="NZ_NMUF01000004.1"/>
</dbReference>
<dbReference type="EMBL" id="NMUF01000004">
    <property type="protein sequence ID" value="RFB00042.1"/>
    <property type="molecule type" value="Genomic_DNA"/>
</dbReference>
<organism evidence="1 2">
    <name type="scientific">Pyrobaculum aerophilum</name>
    <dbReference type="NCBI Taxonomy" id="13773"/>
    <lineage>
        <taxon>Archaea</taxon>
        <taxon>Thermoproteota</taxon>
        <taxon>Thermoprotei</taxon>
        <taxon>Thermoproteales</taxon>
        <taxon>Thermoproteaceae</taxon>
        <taxon>Pyrobaculum</taxon>
    </lineage>
</organism>
<evidence type="ECO:0000313" key="2">
    <source>
        <dbReference type="Proteomes" id="UP000256877"/>
    </source>
</evidence>
<reference evidence="1 2" key="1">
    <citation type="submission" date="2017-07" db="EMBL/GenBank/DDBJ databases">
        <title>Draft genome sequence of aerobic hyperthermophilic archaea, Pyrobaculum aerophilum YKB31 and YKB32.</title>
        <authorList>
            <person name="Mochizuki T."/>
            <person name="Berliner A.J."/>
            <person name="Yoshida-Takashima Y."/>
            <person name="Takaki Y."/>
            <person name="Nunoura T."/>
            <person name="Takai K."/>
        </authorList>
    </citation>
    <scope>NUCLEOTIDE SEQUENCE [LARGE SCALE GENOMIC DNA]</scope>
    <source>
        <strain evidence="1 2">YKB32</strain>
    </source>
</reference>
<dbReference type="InterPro" id="IPR011044">
    <property type="entry name" value="Quino_amine_DH_bsu"/>
</dbReference>
<protein>
    <submittedName>
        <fullName evidence="1">Uncharacterized protein</fullName>
    </submittedName>
</protein>
<gene>
    <name evidence="1" type="ORF">CGL52_02485</name>
</gene>
<proteinExistence type="predicted"/>
<dbReference type="OrthoDB" id="28890at2157"/>
<accession>A0A371R6C0</accession>
<dbReference type="AlphaFoldDB" id="A0A371R6C0"/>
<dbReference type="Proteomes" id="UP000256877">
    <property type="component" value="Unassembled WGS sequence"/>
</dbReference>
<comment type="caution">
    <text evidence="1">The sequence shown here is derived from an EMBL/GenBank/DDBJ whole genome shotgun (WGS) entry which is preliminary data.</text>
</comment>
<evidence type="ECO:0000313" key="1">
    <source>
        <dbReference type="EMBL" id="RFB00042.1"/>
    </source>
</evidence>
<sequence>MKGQLILLTALVLSLAVAVILIAQVSISMGQFSGQSRTGYGIYAKAWPEAVDLADSHTLQAATKGASQITVGAMTAGLYANPPYASRWLTYNLTYYYLNKSLAAVKASFLPLGAQLQFNSIVWYYGFNGSLGPYPIATTLAKYNLEPVRRGFLAVPGAKTYKITVVWYANDYTGYYVATYGSHVSEPGAPGESYNVAVADLLQEFSKSDLKRRLFVFLVYYDPDNRRCRLWQLPWWSEIKKCPLCLIHVRIPDINEIGMADPILQQGKAAELLMILLPRDPQGDKIPVLLSGYCTQDGGIQSLDVEVNTDVNNNPKAVFSTYVAYSGSKPWGYAGSLYWDANDIASWQSSVVNTGSCNYPNPISGGVMSRYITTVYDSGFGAVAEVSATYYGGTRNWGFNVYSPEISIPQTWPGFTVESLVKPMSANTIRPARLDLYYYTSSPSSNHPMCAKYYGLQAVSPVLVWANWLGYPAGGVWNGRTWDDAGSAPFGIQWYLFSISVSQSVVLYQVYSYNATRPMKVLGTKQYANNWLGTSWQFYVVLGSAIVDNPASNSPWTEAARYAYVRIKPWVNPPPSVMINDVWSVPMVRPGRVEIVAADRAYGKSLINMVGSIGLANIQELWIRRSVSLNASAVQCAPPTVQPNQITYCYDITVNSSIPRGSLSAKFTLFYSIGSTYVNATCGSSALCSVQLLEYRGYFQNVDAAVWRAVFTVPTWASHSIIVNVYGTRVAISLNTPKLYVISAGGNSYYVINEGSGTAVFIFPWQGNAPLLASYSPDDAKYIGVYHVTDGSRRWTVVLVPPGSVVKLSFTASVTLDRQYLVPWQARIPNVIQPVSQPCSSPRYVRVYIPGNITLLRYYLLIPYQFASAQTVYGFIGGSWQQASSYLDPSSMLWVKIDASSLGVPLSNRALLLALCGSVNNPDPRAFFGGTYWVYSSAGLYNFPQPPSLSSYPDGFTVVFWRSRPGYMSVALSNGTFSWTCSQDRKMVGIQYTGRTQLFFWHYDGFCFDMHIWERQGSGTPYIYMLSVSKAMVLYQVATGTNTYAWWLRSYPNAAPALGNRPMASFTSAYASDSFRVAVIPFTWPRPYLYIDFLTNPGPYWTT</sequence>